<evidence type="ECO:0000313" key="6">
    <source>
        <dbReference type="EMBL" id="WZW97922.1"/>
    </source>
</evidence>
<keyword evidence="2" id="KW-0238">DNA-binding</keyword>
<evidence type="ECO:0000256" key="3">
    <source>
        <dbReference type="ARBA" id="ARBA00023163"/>
    </source>
</evidence>
<proteinExistence type="predicted"/>
<protein>
    <submittedName>
        <fullName evidence="6">AraC family transcriptional regulator</fullName>
    </submittedName>
</protein>
<name>A0ABZ3C7Z9_9ACTN</name>
<evidence type="ECO:0000259" key="5">
    <source>
        <dbReference type="PROSITE" id="PS01124"/>
    </source>
</evidence>
<dbReference type="PROSITE" id="PS01124">
    <property type="entry name" value="HTH_ARAC_FAMILY_2"/>
    <property type="match status" value="1"/>
</dbReference>
<dbReference type="CDD" id="cd06986">
    <property type="entry name" value="cupin_MmsR-like_N"/>
    <property type="match status" value="1"/>
</dbReference>
<dbReference type="Pfam" id="PF12833">
    <property type="entry name" value="HTH_18"/>
    <property type="match status" value="1"/>
</dbReference>
<dbReference type="PANTHER" id="PTHR46796:SF7">
    <property type="entry name" value="ARAC FAMILY TRANSCRIPTIONAL REGULATOR"/>
    <property type="match status" value="1"/>
</dbReference>
<organism evidence="6 7">
    <name type="scientific">Propioniciclava soli</name>
    <dbReference type="NCBI Taxonomy" id="2775081"/>
    <lineage>
        <taxon>Bacteria</taxon>
        <taxon>Bacillati</taxon>
        <taxon>Actinomycetota</taxon>
        <taxon>Actinomycetes</taxon>
        <taxon>Propionibacteriales</taxon>
        <taxon>Propionibacteriaceae</taxon>
        <taxon>Propioniciclava</taxon>
    </lineage>
</organism>
<dbReference type="Pfam" id="PF02311">
    <property type="entry name" value="AraC_binding"/>
    <property type="match status" value="1"/>
</dbReference>
<feature type="region of interest" description="Disordered" evidence="4">
    <location>
        <begin position="1"/>
        <end position="27"/>
    </location>
</feature>
<dbReference type="InterPro" id="IPR050204">
    <property type="entry name" value="AraC_XylS_family_regulators"/>
</dbReference>
<evidence type="ECO:0000256" key="2">
    <source>
        <dbReference type="ARBA" id="ARBA00023125"/>
    </source>
</evidence>
<accession>A0ABZ3C7Z9</accession>
<dbReference type="PANTHER" id="PTHR46796">
    <property type="entry name" value="HTH-TYPE TRANSCRIPTIONAL ACTIVATOR RHAS-RELATED"/>
    <property type="match status" value="1"/>
</dbReference>
<evidence type="ECO:0000313" key="7">
    <source>
        <dbReference type="Proteomes" id="UP001434337"/>
    </source>
</evidence>
<dbReference type="EMBL" id="CP115965">
    <property type="protein sequence ID" value="WZW97922.1"/>
    <property type="molecule type" value="Genomic_DNA"/>
</dbReference>
<feature type="compositionally biased region" description="Basic and acidic residues" evidence="4">
    <location>
        <begin position="313"/>
        <end position="322"/>
    </location>
</feature>
<dbReference type="Gene3D" id="2.60.120.10">
    <property type="entry name" value="Jelly Rolls"/>
    <property type="match status" value="1"/>
</dbReference>
<dbReference type="InterPro" id="IPR003313">
    <property type="entry name" value="AraC-bd"/>
</dbReference>
<dbReference type="InterPro" id="IPR018060">
    <property type="entry name" value="HTH_AraC"/>
</dbReference>
<dbReference type="SUPFAM" id="SSF46689">
    <property type="entry name" value="Homeodomain-like"/>
    <property type="match status" value="2"/>
</dbReference>
<keyword evidence="3" id="KW-0804">Transcription</keyword>
<dbReference type="InterPro" id="IPR009057">
    <property type="entry name" value="Homeodomain-like_sf"/>
</dbReference>
<dbReference type="InterPro" id="IPR037923">
    <property type="entry name" value="HTH-like"/>
</dbReference>
<evidence type="ECO:0000256" key="4">
    <source>
        <dbReference type="SAM" id="MobiDB-lite"/>
    </source>
</evidence>
<feature type="region of interest" description="Disordered" evidence="4">
    <location>
        <begin position="295"/>
        <end position="322"/>
    </location>
</feature>
<gene>
    <name evidence="6" type="ORF">PCC79_13645</name>
</gene>
<dbReference type="InterPro" id="IPR014710">
    <property type="entry name" value="RmlC-like_jellyroll"/>
</dbReference>
<dbReference type="RefSeq" id="WP_342372150.1">
    <property type="nucleotide sequence ID" value="NZ_CP115965.1"/>
</dbReference>
<sequence length="322" mass="34959">MDGSMMAEGKPPVNTGSTARIPDGFPGERMRVLPRPLVAKARATPPTASVLVTDAGFFPHAAHHGRSRAAADETIVIHCVAGRGLCRVGTRTFRVGPHQVLVIPAGVGHRYEADDDDPWTIWWAHVTGTAIGPLVSALHADEAPVFDVAEPTRVSGLLDTILRRMETDEGLRSLVAAGGAAWHLLSVLVADRRAPSRGRADPIAEVQDYLRQNLAEHIGVDQLAAMAGFSVSHFSALFRKASGFGALEYQTRLRMSLARQLLDTTDRTVTSIARQVGYSDPMYFSRQFRRIHHLSPTQYRTRSGSDAADSASDPDRAGRLSR</sequence>
<dbReference type="Proteomes" id="UP001434337">
    <property type="component" value="Chromosome"/>
</dbReference>
<dbReference type="SUPFAM" id="SSF51215">
    <property type="entry name" value="Regulatory protein AraC"/>
    <property type="match status" value="1"/>
</dbReference>
<dbReference type="Gene3D" id="1.10.10.60">
    <property type="entry name" value="Homeodomain-like"/>
    <property type="match status" value="2"/>
</dbReference>
<keyword evidence="1" id="KW-0805">Transcription regulation</keyword>
<feature type="compositionally biased region" description="Low complexity" evidence="4">
    <location>
        <begin position="300"/>
        <end position="311"/>
    </location>
</feature>
<reference evidence="6 7" key="1">
    <citation type="journal article" date="2023" name="Environ Microbiome">
        <title>A coral-associated actinobacterium mitigates coral bleaching under heat stress.</title>
        <authorList>
            <person name="Li J."/>
            <person name="Zou Y."/>
            <person name="Li Q."/>
            <person name="Zhang J."/>
            <person name="Bourne D.G."/>
            <person name="Lyu Y."/>
            <person name="Liu C."/>
            <person name="Zhang S."/>
        </authorList>
    </citation>
    <scope>NUCLEOTIDE SEQUENCE [LARGE SCALE GENOMIC DNA]</scope>
    <source>
        <strain evidence="6 7">SCSIO 13291</strain>
    </source>
</reference>
<feature type="domain" description="HTH araC/xylS-type" evidence="5">
    <location>
        <begin position="204"/>
        <end position="302"/>
    </location>
</feature>
<dbReference type="InterPro" id="IPR020449">
    <property type="entry name" value="Tscrpt_reg_AraC-type_HTH"/>
</dbReference>
<dbReference type="PRINTS" id="PR00032">
    <property type="entry name" value="HTHARAC"/>
</dbReference>
<dbReference type="SMART" id="SM00342">
    <property type="entry name" value="HTH_ARAC"/>
    <property type="match status" value="1"/>
</dbReference>
<evidence type="ECO:0000256" key="1">
    <source>
        <dbReference type="ARBA" id="ARBA00023015"/>
    </source>
</evidence>
<keyword evidence="7" id="KW-1185">Reference proteome</keyword>